<sequence>MLFHCADLVGLWPSEFQTLPDPAIRLDESASIGIAPNFNSTHLILVDVEYYQEDQECHVEINLQDNKVNLYKTGIYNGPSAHGPIWAINRALEFTRRYLIQLEKE</sequence>
<name>A0A645HG61_9ZZZZ</name>
<proteinExistence type="predicted"/>
<gene>
    <name evidence="1" type="ORF">SDC9_185230</name>
</gene>
<accession>A0A645HG61</accession>
<organism evidence="1">
    <name type="scientific">bioreactor metagenome</name>
    <dbReference type="NCBI Taxonomy" id="1076179"/>
    <lineage>
        <taxon>unclassified sequences</taxon>
        <taxon>metagenomes</taxon>
        <taxon>ecological metagenomes</taxon>
    </lineage>
</organism>
<evidence type="ECO:0000313" key="1">
    <source>
        <dbReference type="EMBL" id="MPN37710.1"/>
    </source>
</evidence>
<dbReference type="EMBL" id="VSSQ01092508">
    <property type="protein sequence ID" value="MPN37710.1"/>
    <property type="molecule type" value="Genomic_DNA"/>
</dbReference>
<protein>
    <submittedName>
        <fullName evidence="1">Uncharacterized protein</fullName>
    </submittedName>
</protein>
<dbReference type="AlphaFoldDB" id="A0A645HG61"/>
<reference evidence="1" key="1">
    <citation type="submission" date="2019-08" db="EMBL/GenBank/DDBJ databases">
        <authorList>
            <person name="Kucharzyk K."/>
            <person name="Murdoch R.W."/>
            <person name="Higgins S."/>
            <person name="Loffler F."/>
        </authorList>
    </citation>
    <scope>NUCLEOTIDE SEQUENCE</scope>
</reference>
<comment type="caution">
    <text evidence="1">The sequence shown here is derived from an EMBL/GenBank/DDBJ whole genome shotgun (WGS) entry which is preliminary data.</text>
</comment>